<dbReference type="GO" id="GO:0033528">
    <property type="term" value="P:S-methylmethionine cycle"/>
    <property type="evidence" value="ECO:0007669"/>
    <property type="project" value="TreeGrafter"/>
</dbReference>
<evidence type="ECO:0000259" key="7">
    <source>
        <dbReference type="PROSITE" id="PS50970"/>
    </source>
</evidence>
<name>A0AAD7VZ25_9TELE</name>
<feature type="binding site" evidence="6">
    <location>
        <position position="307"/>
    </location>
    <ligand>
        <name>Zn(2+)</name>
        <dbReference type="ChEBI" id="CHEBI:29105"/>
    </ligand>
</feature>
<dbReference type="GO" id="GO:0009086">
    <property type="term" value="P:methionine biosynthetic process"/>
    <property type="evidence" value="ECO:0007669"/>
    <property type="project" value="InterPro"/>
</dbReference>
<evidence type="ECO:0000313" key="8">
    <source>
        <dbReference type="EMBL" id="KAJ8366740.1"/>
    </source>
</evidence>
<protein>
    <recommendedName>
        <fullName evidence="7">Hcy-binding domain-containing protein</fullName>
    </recommendedName>
</protein>
<dbReference type="EMBL" id="JAINUG010000549">
    <property type="protein sequence ID" value="KAJ8366740.1"/>
    <property type="molecule type" value="Genomic_DNA"/>
</dbReference>
<feature type="domain" description="Hcy-binding" evidence="7">
    <location>
        <begin position="1"/>
        <end position="321"/>
    </location>
</feature>
<reference evidence="8" key="1">
    <citation type="journal article" date="2023" name="Science">
        <title>Genome structures resolve the early diversification of teleost fishes.</title>
        <authorList>
            <person name="Parey E."/>
            <person name="Louis A."/>
            <person name="Montfort J."/>
            <person name="Bouchez O."/>
            <person name="Roques C."/>
            <person name="Iampietro C."/>
            <person name="Lluch J."/>
            <person name="Castinel A."/>
            <person name="Donnadieu C."/>
            <person name="Desvignes T."/>
            <person name="Floi Bucao C."/>
            <person name="Jouanno E."/>
            <person name="Wen M."/>
            <person name="Mejri S."/>
            <person name="Dirks R."/>
            <person name="Jansen H."/>
            <person name="Henkel C."/>
            <person name="Chen W.J."/>
            <person name="Zahm M."/>
            <person name="Cabau C."/>
            <person name="Klopp C."/>
            <person name="Thompson A.W."/>
            <person name="Robinson-Rechavi M."/>
            <person name="Braasch I."/>
            <person name="Lecointre G."/>
            <person name="Bobe J."/>
            <person name="Postlethwait J.H."/>
            <person name="Berthelot C."/>
            <person name="Roest Crollius H."/>
            <person name="Guiguen Y."/>
        </authorList>
    </citation>
    <scope>NUCLEOTIDE SEQUENCE</scope>
    <source>
        <strain evidence="8">NC1722</strain>
    </source>
</reference>
<feature type="binding site" evidence="6">
    <location>
        <position position="306"/>
    </location>
    <ligand>
        <name>Zn(2+)</name>
        <dbReference type="ChEBI" id="CHEBI:29105"/>
    </ligand>
</feature>
<evidence type="ECO:0000256" key="2">
    <source>
        <dbReference type="ARBA" id="ARBA00022679"/>
    </source>
</evidence>
<comment type="caution">
    <text evidence="8">The sequence shown here is derived from an EMBL/GenBank/DDBJ whole genome shotgun (WGS) entry which is preliminary data.</text>
</comment>
<dbReference type="GO" id="GO:0008898">
    <property type="term" value="F:S-adenosylmethionine-homocysteine S-methyltransferase activity"/>
    <property type="evidence" value="ECO:0007669"/>
    <property type="project" value="TreeGrafter"/>
</dbReference>
<dbReference type="PANTHER" id="PTHR46015:SF1">
    <property type="entry name" value="HOMOCYSTEINE S-METHYLTRANSFERASE-LIKE ISOFORM 1"/>
    <property type="match status" value="1"/>
</dbReference>
<evidence type="ECO:0000256" key="4">
    <source>
        <dbReference type="ARBA" id="ARBA00022833"/>
    </source>
</evidence>
<keyword evidence="2 5" id="KW-0808">Transferase</keyword>
<dbReference type="PIRSF" id="PIRSF037505">
    <property type="entry name" value="Betaine_HMT"/>
    <property type="match status" value="1"/>
</dbReference>
<evidence type="ECO:0000256" key="6">
    <source>
        <dbReference type="PROSITE-ProRule" id="PRU00333"/>
    </source>
</evidence>
<dbReference type="PROSITE" id="PS50970">
    <property type="entry name" value="HCY"/>
    <property type="match status" value="1"/>
</dbReference>
<gene>
    <name evidence="8" type="ORF">AAFF_G00342720</name>
</gene>
<dbReference type="GO" id="GO:0008270">
    <property type="term" value="F:zinc ion binding"/>
    <property type="evidence" value="ECO:0007669"/>
    <property type="project" value="UniProtKB-UniRule"/>
</dbReference>
<dbReference type="InterPro" id="IPR017226">
    <property type="entry name" value="BHMT-like"/>
</dbReference>
<proteinExistence type="predicted"/>
<dbReference type="InterPro" id="IPR036589">
    <property type="entry name" value="HCY_dom_sf"/>
</dbReference>
<keyword evidence="3 5" id="KW-0479">Metal-binding</keyword>
<comment type="subunit">
    <text evidence="5">Homotetramer.</text>
</comment>
<evidence type="ECO:0000256" key="1">
    <source>
        <dbReference type="ARBA" id="ARBA00022603"/>
    </source>
</evidence>
<dbReference type="InterPro" id="IPR003726">
    <property type="entry name" value="HCY_dom"/>
</dbReference>
<evidence type="ECO:0000256" key="3">
    <source>
        <dbReference type="ARBA" id="ARBA00022723"/>
    </source>
</evidence>
<dbReference type="GO" id="GO:0032259">
    <property type="term" value="P:methylation"/>
    <property type="evidence" value="ECO:0007669"/>
    <property type="project" value="UniProtKB-KW"/>
</dbReference>
<dbReference type="Pfam" id="PF02574">
    <property type="entry name" value="S-methyl_trans"/>
    <property type="match status" value="1"/>
</dbReference>
<sequence length="325" mass="35926">MDEDPVILDGGLATELEAAGFQIQGDPLWSAKILHTNPQAVKEAHCRFLRCGADVITTATYQASVEGFIQHLGLTSEQANQLLMSGCSWPRRRCRTSRVTVFIQVSTDWHDEMDPLSTPTWRREPLVAGSVGPYGAFLHDGSEYSGSYEERMSKEELKAWHRPQVRCLVSAGVDLLAMETIPSLKEAEALVELLREFPSSRAWLSFSCKDTQCISNGRRFSEAVQLAGRCKQLVAVGVNCCDPVLVEPLLESAGPHRSPDLSWVVYPNRGEEWIQGAGWKTSESKVCLADLSLKWRRQGAAWIGGCCRVSPADIAAVRQQLHGSK</sequence>
<dbReference type="PANTHER" id="PTHR46015">
    <property type="entry name" value="ZGC:172121"/>
    <property type="match status" value="1"/>
</dbReference>
<comment type="cofactor">
    <cofactor evidence="5">
        <name>Zn(2+)</name>
        <dbReference type="ChEBI" id="CHEBI:29105"/>
    </cofactor>
    <text evidence="5">Binds 1 zinc ion per subunit.</text>
</comment>
<keyword evidence="1 5" id="KW-0489">Methyltransferase</keyword>
<dbReference type="InterPro" id="IPR051486">
    <property type="entry name" value="Hcy_S-methyltransferase"/>
</dbReference>
<comment type="pathway">
    <text evidence="5">Amino-acid biosynthesis; L-methionine biosynthesis via de novo pathway; L-methionine from L-homocysteine (BhmT route): step 1/1.</text>
</comment>
<evidence type="ECO:0000313" key="9">
    <source>
        <dbReference type="Proteomes" id="UP001221898"/>
    </source>
</evidence>
<dbReference type="AlphaFoldDB" id="A0AAD7VZ25"/>
<dbReference type="SUPFAM" id="SSF82282">
    <property type="entry name" value="Homocysteine S-methyltransferase"/>
    <property type="match status" value="1"/>
</dbReference>
<evidence type="ECO:0000256" key="5">
    <source>
        <dbReference type="PIRNR" id="PIRNR037505"/>
    </source>
</evidence>
<dbReference type="NCBIfam" id="NF007020">
    <property type="entry name" value="PRK09485.1"/>
    <property type="match status" value="1"/>
</dbReference>
<dbReference type="FunFam" id="3.20.20.330:FF:000002">
    <property type="entry name" value="Homocysteine S-methyltransferase"/>
    <property type="match status" value="1"/>
</dbReference>
<accession>A0AAD7VZ25</accession>
<keyword evidence="4 5" id="KW-0862">Zinc</keyword>
<keyword evidence="9" id="KW-1185">Reference proteome</keyword>
<organism evidence="8 9">
    <name type="scientific">Aldrovandia affinis</name>
    <dbReference type="NCBI Taxonomy" id="143900"/>
    <lineage>
        <taxon>Eukaryota</taxon>
        <taxon>Metazoa</taxon>
        <taxon>Chordata</taxon>
        <taxon>Craniata</taxon>
        <taxon>Vertebrata</taxon>
        <taxon>Euteleostomi</taxon>
        <taxon>Actinopterygii</taxon>
        <taxon>Neopterygii</taxon>
        <taxon>Teleostei</taxon>
        <taxon>Notacanthiformes</taxon>
        <taxon>Halosauridae</taxon>
        <taxon>Aldrovandia</taxon>
    </lineage>
</organism>
<dbReference type="Proteomes" id="UP001221898">
    <property type="component" value="Unassembled WGS sequence"/>
</dbReference>
<dbReference type="Gene3D" id="3.20.20.330">
    <property type="entry name" value="Homocysteine-binding-like domain"/>
    <property type="match status" value="1"/>
</dbReference>
<comment type="function">
    <text evidence="5">Involved in the regulation of homocysteine metabolism.</text>
</comment>
<feature type="binding site" evidence="6">
    <location>
        <position position="240"/>
    </location>
    <ligand>
        <name>Zn(2+)</name>
        <dbReference type="ChEBI" id="CHEBI:29105"/>
    </ligand>
</feature>